<dbReference type="AlphaFoldDB" id="A0A0A8J6G1"/>
<dbReference type="InterPro" id="IPR018357">
    <property type="entry name" value="Hexapep_transf_CS"/>
</dbReference>
<dbReference type="CDD" id="cd03349">
    <property type="entry name" value="LbH_XAT"/>
    <property type="match status" value="1"/>
</dbReference>
<dbReference type="RefSeq" id="WP_012578939.1">
    <property type="nucleotide sequence ID" value="NZ_CAJGGI010000017.1"/>
</dbReference>
<evidence type="ECO:0000256" key="3">
    <source>
        <dbReference type="ARBA" id="ARBA00022737"/>
    </source>
</evidence>
<dbReference type="PROSITE" id="PS00101">
    <property type="entry name" value="HEXAPEP_TRANSFERASES"/>
    <property type="match status" value="1"/>
</dbReference>
<keyword evidence="4" id="KW-0012">Acyltransferase</keyword>
<keyword evidence="2 6" id="KW-0808">Transferase</keyword>
<name>A0A0A8J6G1_ECOLX</name>
<proteinExistence type="inferred from homology"/>
<evidence type="ECO:0000256" key="4">
    <source>
        <dbReference type="ARBA" id="ARBA00023315"/>
    </source>
</evidence>
<dbReference type="Pfam" id="PF00132">
    <property type="entry name" value="Hexapep"/>
    <property type="match status" value="1"/>
</dbReference>
<reference evidence="6" key="1">
    <citation type="journal article" date="2014" name="DNA Res.">
        <title>A complete view of the genetic diversity of the Escherichia coli O-antigen biosynthesis gene cluster.</title>
        <authorList>
            <person name="Iguchi A."/>
            <person name="Iyoda S."/>
            <person name="Kikuchi T."/>
            <person name="Ogura Y."/>
            <person name="Katsura K."/>
            <person name="Ohnishi M."/>
            <person name="Hayashi T."/>
            <person name="Thomson N.R."/>
        </authorList>
    </citation>
    <scope>NUCLEOTIDE SEQUENCE</scope>
    <source>
        <strain evidence="6">4932-53</strain>
        <strain evidence="5">H77</strain>
    </source>
</reference>
<dbReference type="BioCyc" id="MetaCyc:MONOMER-21576"/>
<dbReference type="GO" id="GO:0016747">
    <property type="term" value="F:acyltransferase activity, transferring groups other than amino-acyl groups"/>
    <property type="evidence" value="ECO:0007669"/>
    <property type="project" value="UniProtKB-ARBA"/>
</dbReference>
<organism evidence="6">
    <name type="scientific">Escherichia coli</name>
    <dbReference type="NCBI Taxonomy" id="562"/>
    <lineage>
        <taxon>Bacteria</taxon>
        <taxon>Pseudomonadati</taxon>
        <taxon>Pseudomonadota</taxon>
        <taxon>Gammaproteobacteria</taxon>
        <taxon>Enterobacterales</taxon>
        <taxon>Enterobacteriaceae</taxon>
        <taxon>Escherichia</taxon>
    </lineage>
</organism>
<dbReference type="EMBL" id="AB812054">
    <property type="protein sequence ID" value="BAQ01622.1"/>
    <property type="molecule type" value="Genomic_DNA"/>
</dbReference>
<dbReference type="PANTHER" id="PTHR43300:SF11">
    <property type="entry name" value="ACETYLTRANSFERASE RV3034C-RELATED"/>
    <property type="match status" value="1"/>
</dbReference>
<dbReference type="InterPro" id="IPR011004">
    <property type="entry name" value="Trimer_LpxA-like_sf"/>
</dbReference>
<dbReference type="Gene3D" id="2.160.10.10">
    <property type="entry name" value="Hexapeptide repeat proteins"/>
    <property type="match status" value="1"/>
</dbReference>
<evidence type="ECO:0000256" key="2">
    <source>
        <dbReference type="ARBA" id="ARBA00022679"/>
    </source>
</evidence>
<evidence type="ECO:0000256" key="1">
    <source>
        <dbReference type="ARBA" id="ARBA00007274"/>
    </source>
</evidence>
<accession>A0A0A8J6G1</accession>
<evidence type="ECO:0000313" key="6">
    <source>
        <dbReference type="EMBL" id="BAQ01622.1"/>
    </source>
</evidence>
<dbReference type="EMBL" id="AB812039">
    <property type="protein sequence ID" value="BAQ01360.1"/>
    <property type="molecule type" value="Genomic_DNA"/>
</dbReference>
<protein>
    <submittedName>
        <fullName evidence="6">Putative acetyltransferase</fullName>
    </submittedName>
</protein>
<dbReference type="InterPro" id="IPR001451">
    <property type="entry name" value="Hexapep"/>
</dbReference>
<dbReference type="SUPFAM" id="SSF51161">
    <property type="entry name" value="Trimeric LpxA-like enzymes"/>
    <property type="match status" value="1"/>
</dbReference>
<keyword evidence="3" id="KW-0677">Repeat</keyword>
<dbReference type="BioCyc" id="MetaCyc:MONOMER-21577"/>
<sequence length="217" mass="24632">MNIIKEYILLPICYLIKNIILCFQGVSVYPGARIRHVTFEENIKVYNNTLLYNSNIGRHTYIQRNCTILNTSIGRYCSIAESVKMGLGKHPVSEYISTHPFCYGKNSIHWLSKSCPPPDSHTFEETKRIMIGHDVCLGANTVILDGVTVGNGAIIGAGSVVTKNIPPYAVAAGVPCKVLYYRFNDDTRNKLEKMKWWEKDYEELELILSEFKYPDSE</sequence>
<evidence type="ECO:0000313" key="5">
    <source>
        <dbReference type="EMBL" id="BAQ01360.1"/>
    </source>
</evidence>
<dbReference type="PANTHER" id="PTHR43300">
    <property type="entry name" value="ACETYLTRANSFERASE"/>
    <property type="match status" value="1"/>
</dbReference>
<comment type="similarity">
    <text evidence="1">Belongs to the transferase hexapeptide repeat family.</text>
</comment>
<dbReference type="InterPro" id="IPR050179">
    <property type="entry name" value="Trans_hexapeptide_repeat"/>
</dbReference>